<dbReference type="InterPro" id="IPR009006">
    <property type="entry name" value="Ala_racemase/Decarboxylase_C"/>
</dbReference>
<reference evidence="5" key="1">
    <citation type="journal article" date="2019" name="Int. J. Syst. Evol. Microbiol.">
        <title>The Global Catalogue of Microorganisms (GCM) 10K type strain sequencing project: providing services to taxonomists for standard genome sequencing and annotation.</title>
        <authorList>
            <consortium name="The Broad Institute Genomics Platform"/>
            <consortium name="The Broad Institute Genome Sequencing Center for Infectious Disease"/>
            <person name="Wu L."/>
            <person name="Ma J."/>
        </authorList>
    </citation>
    <scope>NUCLEOTIDE SEQUENCE [LARGE SCALE GENOMIC DNA]</scope>
    <source>
        <strain evidence="5">ICMP 6774ER</strain>
    </source>
</reference>
<evidence type="ECO:0000259" key="3">
    <source>
        <dbReference type="Pfam" id="PF00278"/>
    </source>
</evidence>
<comment type="cofactor">
    <cofactor evidence="1">
        <name>pyridoxal 5'-phosphate</name>
        <dbReference type="ChEBI" id="CHEBI:597326"/>
    </cofactor>
</comment>
<dbReference type="EMBL" id="JBHUFV010000094">
    <property type="protein sequence ID" value="MFD1939694.1"/>
    <property type="molecule type" value="Genomic_DNA"/>
</dbReference>
<feature type="domain" description="Orn/DAP/Arg decarboxylase 2 C-terminal" evidence="3">
    <location>
        <begin position="1"/>
        <end position="65"/>
    </location>
</feature>
<proteinExistence type="predicted"/>
<dbReference type="InterPro" id="IPR022643">
    <property type="entry name" value="De-COase2_C"/>
</dbReference>
<keyword evidence="5" id="KW-1185">Reference proteome</keyword>
<evidence type="ECO:0000256" key="1">
    <source>
        <dbReference type="ARBA" id="ARBA00001933"/>
    </source>
</evidence>
<dbReference type="Proteomes" id="UP001597368">
    <property type="component" value="Unassembled WGS sequence"/>
</dbReference>
<accession>A0ABW4TF67</accession>
<dbReference type="SUPFAM" id="SSF50621">
    <property type="entry name" value="Alanine racemase C-terminal domain-like"/>
    <property type="match status" value="1"/>
</dbReference>
<evidence type="ECO:0000313" key="4">
    <source>
        <dbReference type="EMBL" id="MFD1939694.1"/>
    </source>
</evidence>
<gene>
    <name evidence="4" type="ORF">ACFSKW_50385</name>
</gene>
<organism evidence="4 5">
    <name type="scientific">Nonomuraea mangrovi</name>
    <dbReference type="NCBI Taxonomy" id="2316207"/>
    <lineage>
        <taxon>Bacteria</taxon>
        <taxon>Bacillati</taxon>
        <taxon>Actinomycetota</taxon>
        <taxon>Actinomycetes</taxon>
        <taxon>Streptosporangiales</taxon>
        <taxon>Streptosporangiaceae</taxon>
        <taxon>Nonomuraea</taxon>
    </lineage>
</organism>
<dbReference type="Gene3D" id="2.40.37.10">
    <property type="entry name" value="Lyase, Ornithine Decarboxylase, Chain A, domain 1"/>
    <property type="match status" value="1"/>
</dbReference>
<evidence type="ECO:0000256" key="2">
    <source>
        <dbReference type="ARBA" id="ARBA00022898"/>
    </source>
</evidence>
<dbReference type="PANTHER" id="PTHR43727">
    <property type="entry name" value="DIAMINOPIMELATE DECARBOXYLASE"/>
    <property type="match status" value="1"/>
</dbReference>
<keyword evidence="2" id="KW-0663">Pyridoxal phosphate</keyword>
<dbReference type="PANTHER" id="PTHR43727:SF2">
    <property type="entry name" value="GROUP IV DECARBOXYLASE"/>
    <property type="match status" value="1"/>
</dbReference>
<name>A0ABW4TF67_9ACTN</name>
<evidence type="ECO:0000313" key="5">
    <source>
        <dbReference type="Proteomes" id="UP001597368"/>
    </source>
</evidence>
<dbReference type="RefSeq" id="WP_379582200.1">
    <property type="nucleotide sequence ID" value="NZ_JBHUFV010000094.1"/>
</dbReference>
<protein>
    <recommendedName>
        <fullName evidence="3">Orn/DAP/Arg decarboxylase 2 C-terminal domain-containing protein</fullName>
    </recommendedName>
</protein>
<dbReference type="Pfam" id="PF00278">
    <property type="entry name" value="Orn_DAP_Arg_deC"/>
    <property type="match status" value="1"/>
</dbReference>
<sequence>MSDNPRPSLYGARYTVRMIGRRSREAMRAATVVGHHYESGDVIAVDVPLPADVRAGDLLAVAATGAYNHSMASTYNLMGRPPVVVVADGRARLVVRREESDDLLRREVGL</sequence>
<comment type="caution">
    <text evidence="4">The sequence shown here is derived from an EMBL/GenBank/DDBJ whole genome shotgun (WGS) entry which is preliminary data.</text>
</comment>